<evidence type="ECO:0000256" key="2">
    <source>
        <dbReference type="ARBA" id="ARBA00023134"/>
    </source>
</evidence>
<proteinExistence type="predicted"/>
<evidence type="ECO:0000256" key="4">
    <source>
        <dbReference type="PIRSR" id="PIRSR606689-2"/>
    </source>
</evidence>
<gene>
    <name evidence="5" type="ORF">RFI_15806</name>
</gene>
<dbReference type="GO" id="GO:0003924">
    <property type="term" value="F:GTPase activity"/>
    <property type="evidence" value="ECO:0007669"/>
    <property type="project" value="InterPro"/>
</dbReference>
<keyword evidence="6" id="KW-1185">Reference proteome</keyword>
<evidence type="ECO:0000256" key="3">
    <source>
        <dbReference type="PIRSR" id="PIRSR606689-1"/>
    </source>
</evidence>
<feature type="binding site" evidence="4">
    <location>
        <position position="571"/>
    </location>
    <ligand>
        <name>Mg(2+)</name>
        <dbReference type="ChEBI" id="CHEBI:18420"/>
    </ligand>
</feature>
<dbReference type="EMBL" id="ASPP01011666">
    <property type="protein sequence ID" value="ETO21398.1"/>
    <property type="molecule type" value="Genomic_DNA"/>
</dbReference>
<organism evidence="5 6">
    <name type="scientific">Reticulomyxa filosa</name>
    <dbReference type="NCBI Taxonomy" id="46433"/>
    <lineage>
        <taxon>Eukaryota</taxon>
        <taxon>Sar</taxon>
        <taxon>Rhizaria</taxon>
        <taxon>Retaria</taxon>
        <taxon>Foraminifera</taxon>
        <taxon>Monothalamids</taxon>
        <taxon>Reticulomyxidae</taxon>
        <taxon>Reticulomyxa</taxon>
    </lineage>
</organism>
<feature type="binding site" evidence="3">
    <location>
        <position position="603"/>
    </location>
    <ligand>
        <name>GTP</name>
        <dbReference type="ChEBI" id="CHEBI:37565"/>
    </ligand>
</feature>
<dbReference type="AlphaFoldDB" id="X6N668"/>
<keyword evidence="1 3" id="KW-0547">Nucleotide-binding</keyword>
<sequence>MSIVFRYGLRQLIDASSDEEVINACTLDQQCSLSLVQTSFSAKFSRQILKNYVTKFVKDAIGHNRFHLYHEFCEGFGLSPDPVKNVCNEQQEQLDNFSKIPERHVQPDLQPLHILHFCVLYFASAIAILQNIFAAYRQIFEKLEIHLEEADNERAFKNYFLSNGEIPLLASPFEEFSFHLHLIATHAKSLQVDFICMWLLSSLCHDFGTLDIRSLGLISVQNAKCWNSLKQLKSLKWLELDSTIGIGTSSWEYLQAISHCRMISLAESIFKQTDKWTQFVVENPSFQFQNVALVFNEPRSSIFVYVCVCLHENEHSEGILLLLSRMPQLQVLVIPKPIYGETFGDILQCLSQYCVHLRCIYVKVGLFVFPNHLIHNALFAWWEVLGLDDASRDDGKTVYYLFFLKKISLAIQLASLLSDFHDKCTQFHHLITCCTAFNESFRQFIATYASVKSSFNDFEMKDIQDSSPRCYVLSASTNTNDTLIHRIPSKYIYNIDKILQWNERAQNDTEFDWTEFADLFLFLSPKETNKRVMNKVLMLGLDGSGKTSLLYQWKVCFFVLMDGTPLWTTPTIGFNCEEISVEKLDESGQQTTTVIFSIWDIGGQFFVNTSSQRKTLSICCILYALAYNNRISCILHVCATEIQFDRCGNTTLRFATFPLIDNLCANNKHHMCSFTLRTSKH</sequence>
<dbReference type="GO" id="GO:0005525">
    <property type="term" value="F:GTP binding"/>
    <property type="evidence" value="ECO:0007669"/>
    <property type="project" value="UniProtKB-KW"/>
</dbReference>
<feature type="binding site" evidence="3">
    <location>
        <begin position="540"/>
        <end position="547"/>
    </location>
    <ligand>
        <name>GTP</name>
        <dbReference type="ChEBI" id="CHEBI:37565"/>
    </ligand>
</feature>
<dbReference type="InterPro" id="IPR006689">
    <property type="entry name" value="Small_GTPase_ARF/SAR"/>
</dbReference>
<feature type="binding site" evidence="4">
    <location>
        <position position="547"/>
    </location>
    <ligand>
        <name>Mg(2+)</name>
        <dbReference type="ChEBI" id="CHEBI:18420"/>
    </ligand>
</feature>
<evidence type="ECO:0000313" key="6">
    <source>
        <dbReference type="Proteomes" id="UP000023152"/>
    </source>
</evidence>
<dbReference type="SUPFAM" id="SSF52540">
    <property type="entry name" value="P-loop containing nucleoside triphosphate hydrolases"/>
    <property type="match status" value="1"/>
</dbReference>
<keyword evidence="2 3" id="KW-0342">GTP-binding</keyword>
<dbReference type="InterPro" id="IPR027417">
    <property type="entry name" value="P-loop_NTPase"/>
</dbReference>
<dbReference type="Pfam" id="PF00025">
    <property type="entry name" value="Arf"/>
    <property type="match status" value="1"/>
</dbReference>
<comment type="caution">
    <text evidence="5">The sequence shown here is derived from an EMBL/GenBank/DDBJ whole genome shotgun (WGS) entry which is preliminary data.</text>
</comment>
<protein>
    <submittedName>
        <fullName evidence="5">Uncharacterized protein</fullName>
    </submittedName>
</protein>
<dbReference type="GO" id="GO:0046872">
    <property type="term" value="F:metal ion binding"/>
    <property type="evidence" value="ECO:0007669"/>
    <property type="project" value="UniProtKB-KW"/>
</dbReference>
<name>X6N668_RETFI</name>
<dbReference type="Proteomes" id="UP000023152">
    <property type="component" value="Unassembled WGS sequence"/>
</dbReference>
<keyword evidence="4" id="KW-0479">Metal-binding</keyword>
<dbReference type="Gene3D" id="3.40.50.300">
    <property type="entry name" value="P-loop containing nucleotide triphosphate hydrolases"/>
    <property type="match status" value="1"/>
</dbReference>
<evidence type="ECO:0000256" key="1">
    <source>
        <dbReference type="ARBA" id="ARBA00022741"/>
    </source>
</evidence>
<reference evidence="5 6" key="1">
    <citation type="journal article" date="2013" name="Curr. Biol.">
        <title>The Genome of the Foraminiferan Reticulomyxa filosa.</title>
        <authorList>
            <person name="Glockner G."/>
            <person name="Hulsmann N."/>
            <person name="Schleicher M."/>
            <person name="Noegel A.A."/>
            <person name="Eichinger L."/>
            <person name="Gallinger C."/>
            <person name="Pawlowski J."/>
            <person name="Sierra R."/>
            <person name="Euteneuer U."/>
            <person name="Pillet L."/>
            <person name="Moustafa A."/>
            <person name="Platzer M."/>
            <person name="Groth M."/>
            <person name="Szafranski K."/>
            <person name="Schliwa M."/>
        </authorList>
    </citation>
    <scope>NUCLEOTIDE SEQUENCE [LARGE SCALE GENOMIC DNA]</scope>
</reference>
<evidence type="ECO:0000313" key="5">
    <source>
        <dbReference type="EMBL" id="ETO21398.1"/>
    </source>
</evidence>
<accession>X6N668</accession>
<keyword evidence="4" id="KW-0460">Magnesium</keyword>